<dbReference type="InterPro" id="IPR051199">
    <property type="entry name" value="LPS_LOS_Heptosyltrfase"/>
</dbReference>
<keyword evidence="2" id="KW-0808">Transferase</keyword>
<dbReference type="PANTHER" id="PTHR30160">
    <property type="entry name" value="TETRAACYLDISACCHARIDE 4'-KINASE-RELATED"/>
    <property type="match status" value="1"/>
</dbReference>
<sequence>MHLGAARHLPIVAIFGSTTPNFGFAPYGVPNKICEIDLKCRPCTHIGKAKCPKNHFNCMKMISPTIVMNNVNELIYSNKISSKNKFLKV</sequence>
<organism evidence="3">
    <name type="scientific">bioreactor metagenome</name>
    <dbReference type="NCBI Taxonomy" id="1076179"/>
    <lineage>
        <taxon>unclassified sequences</taxon>
        <taxon>metagenomes</taxon>
        <taxon>ecological metagenomes</taxon>
    </lineage>
</organism>
<dbReference type="Gene3D" id="3.40.50.2000">
    <property type="entry name" value="Glycogen Phosphorylase B"/>
    <property type="match status" value="1"/>
</dbReference>
<proteinExistence type="predicted"/>
<evidence type="ECO:0000256" key="1">
    <source>
        <dbReference type="ARBA" id="ARBA00022676"/>
    </source>
</evidence>
<comment type="caution">
    <text evidence="3">The sequence shown here is derived from an EMBL/GenBank/DDBJ whole genome shotgun (WGS) entry which is preliminary data.</text>
</comment>
<evidence type="ECO:0000256" key="2">
    <source>
        <dbReference type="ARBA" id="ARBA00022679"/>
    </source>
</evidence>
<gene>
    <name evidence="3" type="ORF">SDC9_130359</name>
</gene>
<protein>
    <recommendedName>
        <fullName evidence="4">ADP-heptose--LPS heptosyltransferase 2</fullName>
    </recommendedName>
</protein>
<evidence type="ECO:0008006" key="4">
    <source>
        <dbReference type="Google" id="ProtNLM"/>
    </source>
</evidence>
<dbReference type="AlphaFoldDB" id="A0A645D293"/>
<dbReference type="GO" id="GO:0008713">
    <property type="term" value="F:ADP-heptose-lipopolysaccharide heptosyltransferase activity"/>
    <property type="evidence" value="ECO:0007669"/>
    <property type="project" value="TreeGrafter"/>
</dbReference>
<dbReference type="InterPro" id="IPR002201">
    <property type="entry name" value="Glyco_trans_9"/>
</dbReference>
<dbReference type="GO" id="GO:0005829">
    <property type="term" value="C:cytosol"/>
    <property type="evidence" value="ECO:0007669"/>
    <property type="project" value="TreeGrafter"/>
</dbReference>
<dbReference type="Pfam" id="PF01075">
    <property type="entry name" value="Glyco_transf_9"/>
    <property type="match status" value="1"/>
</dbReference>
<reference evidence="3" key="1">
    <citation type="submission" date="2019-08" db="EMBL/GenBank/DDBJ databases">
        <authorList>
            <person name="Kucharzyk K."/>
            <person name="Murdoch R.W."/>
            <person name="Higgins S."/>
            <person name="Loffler F."/>
        </authorList>
    </citation>
    <scope>NUCLEOTIDE SEQUENCE</scope>
</reference>
<name>A0A645D293_9ZZZZ</name>
<dbReference type="SUPFAM" id="SSF53756">
    <property type="entry name" value="UDP-Glycosyltransferase/glycogen phosphorylase"/>
    <property type="match status" value="1"/>
</dbReference>
<dbReference type="EMBL" id="VSSQ01032127">
    <property type="protein sequence ID" value="MPM83295.1"/>
    <property type="molecule type" value="Genomic_DNA"/>
</dbReference>
<evidence type="ECO:0000313" key="3">
    <source>
        <dbReference type="EMBL" id="MPM83295.1"/>
    </source>
</evidence>
<keyword evidence="1" id="KW-0328">Glycosyltransferase</keyword>
<dbReference type="GO" id="GO:0009244">
    <property type="term" value="P:lipopolysaccharide core region biosynthetic process"/>
    <property type="evidence" value="ECO:0007669"/>
    <property type="project" value="TreeGrafter"/>
</dbReference>
<accession>A0A645D293</accession>